<dbReference type="RefSeq" id="WP_127340421.1">
    <property type="nucleotide sequence ID" value="NZ_QWDM01000018.1"/>
</dbReference>
<keyword evidence="2" id="KW-1185">Reference proteome</keyword>
<accession>A0A434A205</accession>
<comment type="caution">
    <text evidence="1">The sequence shown here is derived from an EMBL/GenBank/DDBJ whole genome shotgun (WGS) entry which is preliminary data.</text>
</comment>
<name>A0A434A205_9FLAO</name>
<evidence type="ECO:0000313" key="1">
    <source>
        <dbReference type="EMBL" id="RUT68375.1"/>
    </source>
</evidence>
<reference evidence="2" key="1">
    <citation type="journal article" date="2019" name="Syst. Appl. Microbiol.">
        <title>Flavobacterium circumlabens sp. nov. and Flavobacterium cupreum sp. nov., two psychrotrophic species isolated from Antarctic environmental samples.</title>
        <authorList>
            <person name="Kralova S."/>
            <person name="Busse H.-J."/>
            <person name="Svec P."/>
            <person name="Maslanova I."/>
            <person name="Stankova E."/>
            <person name="Bartak M."/>
            <person name="Sedlacek I."/>
        </authorList>
    </citation>
    <scope>NUCLEOTIDE SEQUENCE [LARGE SCALE GENOMIC DNA]</scope>
    <source>
        <strain evidence="2">CCM 8825</strain>
    </source>
</reference>
<proteinExistence type="predicted"/>
<dbReference type="OrthoDB" id="3987769at2"/>
<dbReference type="AlphaFoldDB" id="A0A434A205"/>
<evidence type="ECO:0000313" key="2">
    <source>
        <dbReference type="Proteomes" id="UP000288102"/>
    </source>
</evidence>
<dbReference type="Proteomes" id="UP000288102">
    <property type="component" value="Unassembled WGS sequence"/>
</dbReference>
<evidence type="ECO:0008006" key="3">
    <source>
        <dbReference type="Google" id="ProtNLM"/>
    </source>
</evidence>
<protein>
    <recommendedName>
        <fullName evidence="3">HEXXH motif domain-containing protein</fullName>
    </recommendedName>
</protein>
<sequence>MEDQSLNISLARHALLFSDQSCDIFTIVENKFNHFVKDHFSTFIKENNLEEEYSKLNPKQKKHLLQTPEVINKLLWKGNYKPDQLKAFFSYAMEMEAAKLNKKFDYAEYSDSSWALDGSFFINHTGDDNFDTFSTPYLSDTKIPIDCFSIYNRIDEEHMPKEWLSTTYDYSEAEELTDNLSEIYDRFDPIVKRLIQKHIYTILLRKIPEKQTLFTSGSDGGYIGRIVICNGHTVEESVIVDALVHEAIHGLLYMIDELNVWQPDRELSNEIGRTVVSPWSNNFITIRNLVQAIYVWYGLYNFWEKYGHTISETYRADRLKLISKGFLLLDLNPYKEILNEKTFTELCLIKNGFA</sequence>
<gene>
    <name evidence="1" type="ORF">D0817_21875</name>
</gene>
<dbReference type="EMBL" id="QWDM01000018">
    <property type="protein sequence ID" value="RUT68375.1"/>
    <property type="molecule type" value="Genomic_DNA"/>
</dbReference>
<organism evidence="1 2">
    <name type="scientific">Flavobacterium cupreum</name>
    <dbReference type="NCBI Taxonomy" id="2133766"/>
    <lineage>
        <taxon>Bacteria</taxon>
        <taxon>Pseudomonadati</taxon>
        <taxon>Bacteroidota</taxon>
        <taxon>Flavobacteriia</taxon>
        <taxon>Flavobacteriales</taxon>
        <taxon>Flavobacteriaceae</taxon>
        <taxon>Flavobacterium</taxon>
    </lineage>
</organism>